<keyword evidence="2" id="KW-1185">Reference proteome</keyword>
<dbReference type="RefSeq" id="WP_345196130.1">
    <property type="nucleotide sequence ID" value="NZ_BAABFL010000354.1"/>
</dbReference>
<evidence type="ECO:0000313" key="2">
    <source>
        <dbReference type="Proteomes" id="UP001500604"/>
    </source>
</evidence>
<proteinExistence type="predicted"/>
<organism evidence="1 2">
    <name type="scientific">Kistimonas scapharcae</name>
    <dbReference type="NCBI Taxonomy" id="1036133"/>
    <lineage>
        <taxon>Bacteria</taxon>
        <taxon>Pseudomonadati</taxon>
        <taxon>Pseudomonadota</taxon>
        <taxon>Gammaproteobacteria</taxon>
        <taxon>Oceanospirillales</taxon>
        <taxon>Endozoicomonadaceae</taxon>
        <taxon>Kistimonas</taxon>
    </lineage>
</organism>
<name>A0ABP8V2J0_9GAMM</name>
<comment type="caution">
    <text evidence="1">The sequence shown here is derived from an EMBL/GenBank/DDBJ whole genome shotgun (WGS) entry which is preliminary data.</text>
</comment>
<dbReference type="EMBL" id="BAABFL010000354">
    <property type="protein sequence ID" value="GAA4650047.1"/>
    <property type="molecule type" value="Genomic_DNA"/>
</dbReference>
<accession>A0ABP8V2J0</accession>
<sequence>MAMSAVNPPFFTDPLYLAYREIKADRKDTVYAYMYDRLVKVTHVEDYSEEQDILSEKLLKLTSRSVEKPITLHNIRKAIYSTDYFKKYFPIVMMEFFRRESIELFPDDIKMLMIKNNIKSAPKNRGEVQSIFVRFEGASKNQSKDACRELFTIGRFYILKLMDLPEHCTYTPCYEEYKMLFSSFHTDTANTGWGGCNEEYLGLLSSIKDFMEQKVRVDRWCEYDYRKDRLTGKKEIDDDPFVIRILANIGRVKNGFIQAAADTLVRKVCSEDRSTGFSRCYLDGVVNQYHADICTLMYRVTREIRTASGEIRVFCRKEMELLWNYLSSDYPYDDGRVAYYFLITTVAQPA</sequence>
<evidence type="ECO:0000313" key="1">
    <source>
        <dbReference type="EMBL" id="GAA4650047.1"/>
    </source>
</evidence>
<reference evidence="2" key="1">
    <citation type="journal article" date="2019" name="Int. J. Syst. Evol. Microbiol.">
        <title>The Global Catalogue of Microorganisms (GCM) 10K type strain sequencing project: providing services to taxonomists for standard genome sequencing and annotation.</title>
        <authorList>
            <consortium name="The Broad Institute Genomics Platform"/>
            <consortium name="The Broad Institute Genome Sequencing Center for Infectious Disease"/>
            <person name="Wu L."/>
            <person name="Ma J."/>
        </authorList>
    </citation>
    <scope>NUCLEOTIDE SEQUENCE [LARGE SCALE GENOMIC DNA]</scope>
    <source>
        <strain evidence="2">JCM 17805</strain>
    </source>
</reference>
<protein>
    <submittedName>
        <fullName evidence="1">Uncharacterized protein</fullName>
    </submittedName>
</protein>
<dbReference type="Proteomes" id="UP001500604">
    <property type="component" value="Unassembled WGS sequence"/>
</dbReference>
<gene>
    <name evidence="1" type="ORF">GCM10023116_23300</name>
</gene>